<dbReference type="EMBL" id="LR797428">
    <property type="protein sequence ID" value="CAB4215305.1"/>
    <property type="molecule type" value="Genomic_DNA"/>
</dbReference>
<dbReference type="EMBL" id="LR798419">
    <property type="protein sequence ID" value="CAB5230411.1"/>
    <property type="molecule type" value="Genomic_DNA"/>
</dbReference>
<reference evidence="2" key="1">
    <citation type="submission" date="2020-05" db="EMBL/GenBank/DDBJ databases">
        <authorList>
            <person name="Chiriac C."/>
            <person name="Salcher M."/>
            <person name="Ghai R."/>
            <person name="Kavagutti S V."/>
        </authorList>
    </citation>
    <scope>NUCLEOTIDE SEQUENCE</scope>
</reference>
<evidence type="ECO:0000313" key="2">
    <source>
        <dbReference type="EMBL" id="CAB4215305.1"/>
    </source>
</evidence>
<evidence type="ECO:0000313" key="1">
    <source>
        <dbReference type="EMBL" id="CAB4184364.1"/>
    </source>
</evidence>
<sequence>MTLLTKDWTGRKIHIDSNAKHDGKYSDWRRNRYPDLEGDRAYCTDIDFIEWRKGKAAAVLECKRGTIGEAITTILELRYGFQGQVIATVAHALRVPAYIVAIQDFNKEGKGYERASFTVVQMNLPTPWLEGSRELVPALLAGLGEPVTMDELAYARWIASL</sequence>
<organism evidence="2">
    <name type="scientific">uncultured Caudovirales phage</name>
    <dbReference type="NCBI Taxonomy" id="2100421"/>
    <lineage>
        <taxon>Viruses</taxon>
        <taxon>Duplodnaviria</taxon>
        <taxon>Heunggongvirae</taxon>
        <taxon>Uroviricota</taxon>
        <taxon>Caudoviricetes</taxon>
        <taxon>Peduoviridae</taxon>
        <taxon>Maltschvirus</taxon>
        <taxon>Maltschvirus maltsch</taxon>
    </lineage>
</organism>
<accession>A0A6J5SL25</accession>
<name>A0A6J5SL25_9CAUD</name>
<protein>
    <submittedName>
        <fullName evidence="2">Uncharacterized protein</fullName>
    </submittedName>
</protein>
<proteinExistence type="predicted"/>
<dbReference type="EMBL" id="LR797069">
    <property type="protein sequence ID" value="CAB4184364.1"/>
    <property type="molecule type" value="Genomic_DNA"/>
</dbReference>
<gene>
    <name evidence="1" type="ORF">UFOVP1126_7</name>
    <name evidence="2" type="ORF">UFOVP1485_7</name>
    <name evidence="3" type="ORF">UFOVP1573_6</name>
</gene>
<evidence type="ECO:0000313" key="3">
    <source>
        <dbReference type="EMBL" id="CAB5230411.1"/>
    </source>
</evidence>